<name>A0A2T0BPQ5_9CLOT</name>
<organism evidence="1 2">
    <name type="scientific">Clostridium luticellarii</name>
    <dbReference type="NCBI Taxonomy" id="1691940"/>
    <lineage>
        <taxon>Bacteria</taxon>
        <taxon>Bacillati</taxon>
        <taxon>Bacillota</taxon>
        <taxon>Clostridia</taxon>
        <taxon>Eubacteriales</taxon>
        <taxon>Clostridiaceae</taxon>
        <taxon>Clostridium</taxon>
    </lineage>
</organism>
<comment type="caution">
    <text evidence="1">The sequence shown here is derived from an EMBL/GenBank/DDBJ whole genome shotgun (WGS) entry which is preliminary data.</text>
</comment>
<gene>
    <name evidence="1" type="ORF">CLLU_10800</name>
</gene>
<accession>A0A2T0BPQ5</accession>
<evidence type="ECO:0000313" key="2">
    <source>
        <dbReference type="Proteomes" id="UP000237798"/>
    </source>
</evidence>
<dbReference type="EMBL" id="PVXP01000010">
    <property type="protein sequence ID" value="PRR85876.1"/>
    <property type="molecule type" value="Genomic_DNA"/>
</dbReference>
<dbReference type="Proteomes" id="UP000237798">
    <property type="component" value="Unassembled WGS sequence"/>
</dbReference>
<dbReference type="OrthoDB" id="1911277at2"/>
<evidence type="ECO:0000313" key="1">
    <source>
        <dbReference type="EMBL" id="PRR85876.1"/>
    </source>
</evidence>
<dbReference type="RefSeq" id="WP_106008556.1">
    <property type="nucleotide sequence ID" value="NZ_PVXP01000010.1"/>
</dbReference>
<protein>
    <submittedName>
        <fullName evidence="1">Uncharacterized protein</fullName>
    </submittedName>
</protein>
<dbReference type="AlphaFoldDB" id="A0A2T0BPQ5"/>
<proteinExistence type="predicted"/>
<keyword evidence="2" id="KW-1185">Reference proteome</keyword>
<reference evidence="1 2" key="1">
    <citation type="submission" date="2018-03" db="EMBL/GenBank/DDBJ databases">
        <title>Genome sequence of Clostridium luticellarii DSM 29923.</title>
        <authorList>
            <person name="Poehlein A."/>
            <person name="Daniel R."/>
        </authorList>
    </citation>
    <scope>NUCLEOTIDE SEQUENCE [LARGE SCALE GENOMIC DNA]</scope>
    <source>
        <strain evidence="1 2">DSM 29923</strain>
    </source>
</reference>
<sequence>MDFAWVGFDRKINSEMLIDALKQKFNLSNCYEYSIDRLPVLLNTLNLKNIKEGASIVFYKVIKNESEFPVVWEFIWFPDLQNGIRSDLVIAYYLSEILNCKTITDGSDFGLDASSYWGIVFDGGRVFLVDDLETRFYGDGDNVLKIIKELNIQEVIKM</sequence>